<evidence type="ECO:0000259" key="20">
    <source>
        <dbReference type="PROSITE" id="PS51160"/>
    </source>
</evidence>
<name>A0A931CYA3_9BACT</name>
<dbReference type="Gene3D" id="1.10.150.20">
    <property type="entry name" value="5' to 3' exonuclease, C-terminal subdomain"/>
    <property type="match status" value="1"/>
</dbReference>
<comment type="similarity">
    <text evidence="2 16">Belongs to the DNA polymerase type-Y family.</text>
</comment>
<evidence type="ECO:0000256" key="15">
    <source>
        <dbReference type="ARBA" id="ARBA00049244"/>
    </source>
</evidence>
<dbReference type="NCBIfam" id="NF002677">
    <property type="entry name" value="PRK02406.1"/>
    <property type="match status" value="1"/>
</dbReference>
<feature type="site" description="Substrate discrimination" evidence="16">
    <location>
        <position position="43"/>
    </location>
</feature>
<dbReference type="InterPro" id="IPR043502">
    <property type="entry name" value="DNA/RNA_pol_sf"/>
</dbReference>
<dbReference type="CDD" id="cd03586">
    <property type="entry name" value="PolY_Pol_IV_kappa"/>
    <property type="match status" value="1"/>
</dbReference>
<evidence type="ECO:0000256" key="13">
    <source>
        <dbReference type="ARBA" id="ARBA00023125"/>
    </source>
</evidence>
<keyword evidence="12 16" id="KW-0239">DNA-directed DNA polymerase</keyword>
<dbReference type="Pfam" id="PF11799">
    <property type="entry name" value="IMS_C"/>
    <property type="match status" value="1"/>
</dbReference>
<dbReference type="HAMAP" id="MF_01113">
    <property type="entry name" value="DNApol_IV"/>
    <property type="match status" value="1"/>
</dbReference>
<dbReference type="InterPro" id="IPR022880">
    <property type="entry name" value="DNApol_IV"/>
</dbReference>
<dbReference type="GO" id="GO:0003887">
    <property type="term" value="F:DNA-directed DNA polymerase activity"/>
    <property type="evidence" value="ECO:0007669"/>
    <property type="project" value="UniProtKB-UniRule"/>
</dbReference>
<dbReference type="InterPro" id="IPR036046">
    <property type="entry name" value="Acylphosphatase-like_dom_sf"/>
</dbReference>
<feature type="active site" evidence="17">
    <location>
        <position position="467"/>
    </location>
</feature>
<feature type="domain" description="Acylphosphatase-like" evidence="20">
    <location>
        <begin position="434"/>
        <end position="521"/>
    </location>
</feature>
<keyword evidence="6 16" id="KW-0808">Transferase</keyword>
<dbReference type="GO" id="GO:0005829">
    <property type="term" value="C:cytosol"/>
    <property type="evidence" value="ECO:0007669"/>
    <property type="project" value="TreeGrafter"/>
</dbReference>
<reference evidence="21" key="1">
    <citation type="submission" date="2020-07" db="EMBL/GenBank/DDBJ databases">
        <title>Severe corrosion of carbon steel in oil field produced water can be linked to methanogenic archaea containing a special type of NiFe hydrogenase.</title>
        <authorList>
            <person name="Lahme S."/>
            <person name="Mand J."/>
            <person name="Longwell J."/>
            <person name="Smith R."/>
            <person name="Enning D."/>
        </authorList>
    </citation>
    <scope>NUCLEOTIDE SEQUENCE</scope>
    <source>
        <strain evidence="21">MIC098Bin6</strain>
    </source>
</reference>
<dbReference type="SUPFAM" id="SSF100879">
    <property type="entry name" value="Lesion bypass DNA polymerase (Y-family), little finger domain"/>
    <property type="match status" value="1"/>
</dbReference>
<evidence type="ECO:0000256" key="11">
    <source>
        <dbReference type="ARBA" id="ARBA00022842"/>
    </source>
</evidence>
<dbReference type="Pfam" id="PF00817">
    <property type="entry name" value="IMS"/>
    <property type="match status" value="1"/>
</dbReference>
<dbReference type="SUPFAM" id="SSF54975">
    <property type="entry name" value="Acylphosphatase/BLUF domain-like"/>
    <property type="match status" value="1"/>
</dbReference>
<dbReference type="GO" id="GO:0042276">
    <property type="term" value="P:error-prone translesion synthesis"/>
    <property type="evidence" value="ECO:0007669"/>
    <property type="project" value="TreeGrafter"/>
</dbReference>
<evidence type="ECO:0000313" key="22">
    <source>
        <dbReference type="Proteomes" id="UP000706172"/>
    </source>
</evidence>
<dbReference type="AlphaFoldDB" id="A0A931CYA3"/>
<dbReference type="Proteomes" id="UP000706172">
    <property type="component" value="Unassembled WGS sequence"/>
</dbReference>
<keyword evidence="5 16" id="KW-0963">Cytoplasm</keyword>
<evidence type="ECO:0000256" key="6">
    <source>
        <dbReference type="ARBA" id="ARBA00022679"/>
    </source>
</evidence>
<dbReference type="FunFam" id="3.40.1170.60:FF:000001">
    <property type="entry name" value="DNA polymerase IV"/>
    <property type="match status" value="1"/>
</dbReference>
<keyword evidence="10 16" id="KW-0227">DNA damage</keyword>
<dbReference type="InterPro" id="IPR017968">
    <property type="entry name" value="Acylphosphatase_CS"/>
</dbReference>
<evidence type="ECO:0000256" key="14">
    <source>
        <dbReference type="ARBA" id="ARBA00023204"/>
    </source>
</evidence>
<dbReference type="InterPro" id="IPR050116">
    <property type="entry name" value="DNA_polymerase-Y"/>
</dbReference>
<keyword evidence="9 16" id="KW-0479">Metal-binding</keyword>
<dbReference type="PROSITE" id="PS51160">
    <property type="entry name" value="ACYLPHOSPHATASE_3"/>
    <property type="match status" value="1"/>
</dbReference>
<organism evidence="21 22">
    <name type="scientific">Desulfotignum balticum</name>
    <dbReference type="NCBI Taxonomy" id="115781"/>
    <lineage>
        <taxon>Bacteria</taxon>
        <taxon>Pseudomonadati</taxon>
        <taxon>Thermodesulfobacteriota</taxon>
        <taxon>Desulfobacteria</taxon>
        <taxon>Desulfobacterales</taxon>
        <taxon>Desulfobacteraceae</taxon>
        <taxon>Desulfotignum</taxon>
    </lineage>
</organism>
<comment type="subcellular location">
    <subcellularLocation>
        <location evidence="1 16">Cytoplasm</location>
    </subcellularLocation>
</comment>
<evidence type="ECO:0000256" key="4">
    <source>
        <dbReference type="ARBA" id="ARBA00022457"/>
    </source>
</evidence>
<feature type="active site" evidence="17">
    <location>
        <position position="449"/>
    </location>
</feature>
<comment type="function">
    <text evidence="16">Poorly processive, error-prone DNA polymerase involved in untargeted mutagenesis. Copies undamaged DNA at stalled replication forks, which arise in vivo from mismatched or misaligned primer ends. These misaligned primers can be extended by PolIV. Exhibits no 3'-5' exonuclease (proofreading) activity. May be involved in translesional synthesis, in conjunction with the beta clamp from PolIII.</text>
</comment>
<evidence type="ECO:0000313" key="21">
    <source>
        <dbReference type="EMBL" id="MBG0779624.1"/>
    </source>
</evidence>
<dbReference type="GO" id="GO:0006261">
    <property type="term" value="P:DNA-templated DNA replication"/>
    <property type="evidence" value="ECO:0007669"/>
    <property type="project" value="UniProtKB-UniRule"/>
</dbReference>
<dbReference type="FunFam" id="3.30.1490.100:FF:000004">
    <property type="entry name" value="DNA polymerase IV"/>
    <property type="match status" value="1"/>
</dbReference>
<dbReference type="Pfam" id="PF21999">
    <property type="entry name" value="IMS_HHH_1"/>
    <property type="match status" value="1"/>
</dbReference>
<dbReference type="PROSITE" id="PS00150">
    <property type="entry name" value="ACYLPHOSPHATASE_1"/>
    <property type="match status" value="1"/>
</dbReference>
<dbReference type="Gene3D" id="3.30.70.270">
    <property type="match status" value="1"/>
</dbReference>
<comment type="similarity">
    <text evidence="18">Belongs to the acylphosphatase family.</text>
</comment>
<dbReference type="PROSITE" id="PS50173">
    <property type="entry name" value="UMUC"/>
    <property type="match status" value="1"/>
</dbReference>
<dbReference type="Gene3D" id="3.40.1170.60">
    <property type="match status" value="1"/>
</dbReference>
<feature type="domain" description="UmuC" evidence="19">
    <location>
        <begin position="34"/>
        <end position="214"/>
    </location>
</feature>
<evidence type="ECO:0000256" key="16">
    <source>
        <dbReference type="HAMAP-Rule" id="MF_01113"/>
    </source>
</evidence>
<evidence type="ECO:0000256" key="9">
    <source>
        <dbReference type="ARBA" id="ARBA00022723"/>
    </source>
</evidence>
<comment type="cofactor">
    <cofactor evidence="16">
        <name>Mg(2+)</name>
        <dbReference type="ChEBI" id="CHEBI:18420"/>
    </cofactor>
    <text evidence="16">Binds 2 magnesium ions per subunit.</text>
</comment>
<dbReference type="PANTHER" id="PTHR11076:SF33">
    <property type="entry name" value="DNA POLYMERASE KAPPA"/>
    <property type="match status" value="1"/>
</dbReference>
<keyword evidence="13 16" id="KW-0238">DNA-binding</keyword>
<dbReference type="SUPFAM" id="SSF56672">
    <property type="entry name" value="DNA/RNA polymerases"/>
    <property type="match status" value="1"/>
</dbReference>
<dbReference type="InterPro" id="IPR001126">
    <property type="entry name" value="UmuC"/>
</dbReference>
<dbReference type="InterPro" id="IPR043128">
    <property type="entry name" value="Rev_trsase/Diguanyl_cyclase"/>
</dbReference>
<dbReference type="InterPro" id="IPR036775">
    <property type="entry name" value="DNA_pol_Y-fam_lit_finger_sf"/>
</dbReference>
<proteinExistence type="inferred from homology"/>
<dbReference type="GO" id="GO:0003684">
    <property type="term" value="F:damaged DNA binding"/>
    <property type="evidence" value="ECO:0007669"/>
    <property type="project" value="InterPro"/>
</dbReference>
<dbReference type="GO" id="GO:0009432">
    <property type="term" value="P:SOS response"/>
    <property type="evidence" value="ECO:0007669"/>
    <property type="project" value="TreeGrafter"/>
</dbReference>
<evidence type="ECO:0000256" key="7">
    <source>
        <dbReference type="ARBA" id="ARBA00022695"/>
    </source>
</evidence>
<evidence type="ECO:0000256" key="3">
    <source>
        <dbReference type="ARBA" id="ARBA00011245"/>
    </source>
</evidence>
<sequence length="521" mass="58115">MRAEKSLFLDTHPFERQVWPNGTTTYNQVSEFMILHIDMDAFFAAVEQRDHPELKHRPVVVCGNSPRAVVSTASYEARQFGIHSAMPLFQAKQLCPHLIVVPGHRDKYAAASQQIMAIISKFTPLVEPVSIDEAYADVTGCSTLFGPPPVIARQIKQTLYNHLALTCSIGIAPVKFLAKIASDMNKPDGLTHITREQMPTVIQTLPVHQVPGVGKQAMQRMNELNIQTLGDIQRFDVSLLTKKFGKFGQRLYQLCRGLDDDRIHPRAARKSISCETTLETDISDEQTARKILLSLAGRVGRELRKKNRVCESVSIKIKFSDFTQITRTRKTPARTCSTEAIFHQARLLFEQVKLTQKIRLLGVGVSHLQPKHAPVQMALLSLPEDNTTKQWESVDQAMDRIFEKFGREMVTPAVLNPLKNPSPGKGGQMTRTSAKKLIISGKVQGVYFRLETRKAALQAGVDGYVKNRADGSVEAVFQGPTQAVDQMVAWCHQGPPAARVDQVTVETLALQPDTNGFDIRY</sequence>
<gene>
    <name evidence="16 21" type="primary">dinB</name>
    <name evidence="21" type="ORF">H0S81_06825</name>
</gene>
<evidence type="ECO:0000256" key="8">
    <source>
        <dbReference type="ARBA" id="ARBA00022705"/>
    </source>
</evidence>
<comment type="catalytic activity">
    <reaction evidence="15 16">
        <text>DNA(n) + a 2'-deoxyribonucleoside 5'-triphosphate = DNA(n+1) + diphosphate</text>
        <dbReference type="Rhea" id="RHEA:22508"/>
        <dbReference type="Rhea" id="RHEA-COMP:17339"/>
        <dbReference type="Rhea" id="RHEA-COMP:17340"/>
        <dbReference type="ChEBI" id="CHEBI:33019"/>
        <dbReference type="ChEBI" id="CHEBI:61560"/>
        <dbReference type="ChEBI" id="CHEBI:173112"/>
        <dbReference type="EC" id="2.7.7.7"/>
    </reaction>
</comment>
<keyword evidence="14 16" id="KW-0234">DNA repair</keyword>
<evidence type="ECO:0000256" key="2">
    <source>
        <dbReference type="ARBA" id="ARBA00010945"/>
    </source>
</evidence>
<feature type="active site" evidence="16">
    <location>
        <position position="133"/>
    </location>
</feature>
<dbReference type="GO" id="GO:0006281">
    <property type="term" value="P:DNA repair"/>
    <property type="evidence" value="ECO:0007669"/>
    <property type="project" value="UniProtKB-UniRule"/>
</dbReference>
<keyword evidence="11 16" id="KW-0460">Magnesium</keyword>
<evidence type="ECO:0000256" key="1">
    <source>
        <dbReference type="ARBA" id="ARBA00004496"/>
    </source>
</evidence>
<dbReference type="InterPro" id="IPR017961">
    <property type="entry name" value="DNA_pol_Y-fam_little_finger"/>
</dbReference>
<evidence type="ECO:0000259" key="19">
    <source>
        <dbReference type="PROSITE" id="PS50173"/>
    </source>
</evidence>
<dbReference type="EMBL" id="JACCQK010000383">
    <property type="protein sequence ID" value="MBG0779624.1"/>
    <property type="molecule type" value="Genomic_DNA"/>
</dbReference>
<keyword evidence="8 16" id="KW-0235">DNA replication</keyword>
<comment type="caution">
    <text evidence="21">The sequence shown here is derived from an EMBL/GenBank/DDBJ whole genome shotgun (WGS) entry which is preliminary data.</text>
</comment>
<evidence type="ECO:0000256" key="18">
    <source>
        <dbReference type="RuleBase" id="RU004168"/>
    </source>
</evidence>
<evidence type="ECO:0000256" key="17">
    <source>
        <dbReference type="PROSITE-ProRule" id="PRU00520"/>
    </source>
</evidence>
<dbReference type="GO" id="GO:0000287">
    <property type="term" value="F:magnesium ion binding"/>
    <property type="evidence" value="ECO:0007669"/>
    <property type="project" value="UniProtKB-UniRule"/>
</dbReference>
<dbReference type="EC" id="2.7.7.7" evidence="16"/>
<accession>A0A931CYA3</accession>
<protein>
    <recommendedName>
        <fullName evidence="16">DNA polymerase IV</fullName>
        <shortName evidence="16">Pol IV</shortName>
        <ecNumber evidence="16">2.7.7.7</ecNumber>
    </recommendedName>
</protein>
<keyword evidence="4 16" id="KW-0515">Mutator protein</keyword>
<evidence type="ECO:0000256" key="5">
    <source>
        <dbReference type="ARBA" id="ARBA00022490"/>
    </source>
</evidence>
<feature type="binding site" evidence="16">
    <location>
        <position position="132"/>
    </location>
    <ligand>
        <name>Mg(2+)</name>
        <dbReference type="ChEBI" id="CHEBI:18420"/>
    </ligand>
</feature>
<feature type="binding site" evidence="16">
    <location>
        <position position="38"/>
    </location>
    <ligand>
        <name>Mg(2+)</name>
        <dbReference type="ChEBI" id="CHEBI:18420"/>
    </ligand>
</feature>
<dbReference type="Gene3D" id="3.30.70.100">
    <property type="match status" value="1"/>
</dbReference>
<dbReference type="PANTHER" id="PTHR11076">
    <property type="entry name" value="DNA REPAIR POLYMERASE UMUC / TRANSFERASE FAMILY MEMBER"/>
    <property type="match status" value="1"/>
</dbReference>
<evidence type="ECO:0000256" key="12">
    <source>
        <dbReference type="ARBA" id="ARBA00022932"/>
    </source>
</evidence>
<comment type="catalytic activity">
    <reaction evidence="17">
        <text>an acyl phosphate + H2O = a carboxylate + phosphate + H(+)</text>
        <dbReference type="Rhea" id="RHEA:14965"/>
        <dbReference type="ChEBI" id="CHEBI:15377"/>
        <dbReference type="ChEBI" id="CHEBI:15378"/>
        <dbReference type="ChEBI" id="CHEBI:29067"/>
        <dbReference type="ChEBI" id="CHEBI:43474"/>
        <dbReference type="ChEBI" id="CHEBI:59918"/>
        <dbReference type="EC" id="3.6.1.7"/>
    </reaction>
</comment>
<keyword evidence="17" id="KW-0378">Hydrolase</keyword>
<dbReference type="InterPro" id="IPR001792">
    <property type="entry name" value="Acylphosphatase-like_dom"/>
</dbReference>
<dbReference type="PROSITE" id="PS00151">
    <property type="entry name" value="ACYLPHOSPHATASE_2"/>
    <property type="match status" value="1"/>
</dbReference>
<dbReference type="Pfam" id="PF00708">
    <property type="entry name" value="Acylphosphatase"/>
    <property type="match status" value="1"/>
</dbReference>
<dbReference type="Gene3D" id="3.30.1490.100">
    <property type="entry name" value="DNA polymerase, Y-family, little finger domain"/>
    <property type="match status" value="1"/>
</dbReference>
<evidence type="ECO:0000256" key="10">
    <source>
        <dbReference type="ARBA" id="ARBA00022763"/>
    </source>
</evidence>
<keyword evidence="7 16" id="KW-0548">Nucleotidyltransferase</keyword>
<dbReference type="InterPro" id="IPR053848">
    <property type="entry name" value="IMS_HHH_1"/>
</dbReference>
<dbReference type="GO" id="GO:0003998">
    <property type="term" value="F:acylphosphatase activity"/>
    <property type="evidence" value="ECO:0007669"/>
    <property type="project" value="UniProtKB-EC"/>
</dbReference>
<comment type="subunit">
    <text evidence="3 16">Monomer.</text>
</comment>